<dbReference type="Proteomes" id="UP000235861">
    <property type="component" value="Unassembled WGS sequence"/>
</dbReference>
<feature type="domain" description="Gp5/Type VI secretion system Vgr C-terminal trimerisation" evidence="2">
    <location>
        <begin position="2"/>
        <end position="66"/>
    </location>
</feature>
<evidence type="ECO:0000313" key="3">
    <source>
        <dbReference type="EMBL" id="PJG57634.1"/>
    </source>
</evidence>
<proteinExistence type="predicted"/>
<feature type="region of interest" description="Disordered" evidence="1">
    <location>
        <begin position="107"/>
        <end position="135"/>
    </location>
</feature>
<organism evidence="3 4">
    <name type="scientific">Aeromonas cavernicola</name>
    <dbReference type="NCBI Taxonomy" id="1006623"/>
    <lineage>
        <taxon>Bacteria</taxon>
        <taxon>Pseudomonadati</taxon>
        <taxon>Pseudomonadota</taxon>
        <taxon>Gammaproteobacteria</taxon>
        <taxon>Aeromonadales</taxon>
        <taxon>Aeromonadaceae</taxon>
        <taxon>Aeromonas</taxon>
    </lineage>
</organism>
<dbReference type="RefSeq" id="WP_167386787.1">
    <property type="nucleotide sequence ID" value="NZ_PGGC01000188.1"/>
</dbReference>
<gene>
    <name evidence="3" type="ORF">CUC53_16940</name>
</gene>
<dbReference type="SUPFAM" id="SSF69349">
    <property type="entry name" value="Phage fibre proteins"/>
    <property type="match status" value="1"/>
</dbReference>
<evidence type="ECO:0000313" key="4">
    <source>
        <dbReference type="Proteomes" id="UP000235861"/>
    </source>
</evidence>
<evidence type="ECO:0000256" key="1">
    <source>
        <dbReference type="SAM" id="MobiDB-lite"/>
    </source>
</evidence>
<comment type="caution">
    <text evidence="3">The sequence shown here is derived from an EMBL/GenBank/DDBJ whole genome shotgun (WGS) entry which is preliminary data.</text>
</comment>
<keyword evidence="4" id="KW-1185">Reference proteome</keyword>
<dbReference type="EMBL" id="PGGC01000188">
    <property type="protein sequence ID" value="PJG57634.1"/>
    <property type="molecule type" value="Genomic_DNA"/>
</dbReference>
<protein>
    <submittedName>
        <fullName evidence="3">Type VI secretion system tip protein VgrG</fullName>
    </submittedName>
</protein>
<reference evidence="3 4" key="1">
    <citation type="submission" date="2017-11" db="EMBL/GenBank/DDBJ databases">
        <title>Draft genome sequence of environmental isolate Aeromonas cavernicola sp. nov. MDC 2508.</title>
        <authorList>
            <person name="Colston S.M."/>
            <person name="Navarro A."/>
            <person name="Martinez-Murcia A.J."/>
            <person name="Graf J."/>
        </authorList>
    </citation>
    <scope>NUCLEOTIDE SEQUENCE [LARGE SCALE GENOMIC DNA]</scope>
    <source>
        <strain evidence="3 4">MDC 2508</strain>
    </source>
</reference>
<dbReference type="InterPro" id="IPR054030">
    <property type="entry name" value="Gp5_Vgr_C"/>
</dbReference>
<sequence length="167" mass="17422">ATWQIKHDEHSDIGNERVTRIKANDHLSVDGEKRDQIKGDYSLTVASSQHQKLGQSWLTQVGQEVHIKAGAKVVLEAGSEITVKAGGSFIKVDPSGVTLLGPTIKANTGGSPGSGTGWAGKSPIGPNGVAVPPRPDVPLSPGQLATMKSAAPFCEECEKCKEGGCEI</sequence>
<evidence type="ECO:0000259" key="2">
    <source>
        <dbReference type="Pfam" id="PF22178"/>
    </source>
</evidence>
<dbReference type="Pfam" id="PF22178">
    <property type="entry name" value="Gp5_trimer_C"/>
    <property type="match status" value="1"/>
</dbReference>
<name>A0A2H9U0U7_9GAMM</name>
<accession>A0A2H9U0U7</accession>
<dbReference type="AlphaFoldDB" id="A0A2H9U0U7"/>
<feature type="non-terminal residue" evidence="3">
    <location>
        <position position="1"/>
    </location>
</feature>